<dbReference type="EMBL" id="CP117167">
    <property type="protein sequence ID" value="WCT10855.1"/>
    <property type="molecule type" value="Genomic_DNA"/>
</dbReference>
<evidence type="ECO:0000313" key="2">
    <source>
        <dbReference type="EMBL" id="WCT10855.1"/>
    </source>
</evidence>
<organism evidence="2 3">
    <name type="scientific">Mucilaginibacter jinjuensis</name>
    <dbReference type="NCBI Taxonomy" id="1176721"/>
    <lineage>
        <taxon>Bacteria</taxon>
        <taxon>Pseudomonadati</taxon>
        <taxon>Bacteroidota</taxon>
        <taxon>Sphingobacteriia</taxon>
        <taxon>Sphingobacteriales</taxon>
        <taxon>Sphingobacteriaceae</taxon>
        <taxon>Mucilaginibacter</taxon>
    </lineage>
</organism>
<dbReference type="InterPro" id="IPR011486">
    <property type="entry name" value="BBP2"/>
</dbReference>
<dbReference type="Proteomes" id="UP001216139">
    <property type="component" value="Chromosome"/>
</dbReference>
<feature type="signal peptide" evidence="1">
    <location>
        <begin position="1"/>
        <end position="20"/>
    </location>
</feature>
<dbReference type="InterPro" id="IPR023614">
    <property type="entry name" value="Porin_dom_sf"/>
</dbReference>
<feature type="chain" id="PRO_5046408419" evidence="1">
    <location>
        <begin position="21"/>
        <end position="366"/>
    </location>
</feature>
<keyword evidence="1" id="KW-0732">Signal</keyword>
<dbReference type="SUPFAM" id="SSF56935">
    <property type="entry name" value="Porins"/>
    <property type="match status" value="1"/>
</dbReference>
<evidence type="ECO:0000256" key="1">
    <source>
        <dbReference type="SAM" id="SignalP"/>
    </source>
</evidence>
<proteinExistence type="predicted"/>
<protein>
    <submittedName>
        <fullName evidence="2">Outer membrane beta-barrel protein</fullName>
    </submittedName>
</protein>
<dbReference type="RefSeq" id="WP_273629045.1">
    <property type="nucleotide sequence ID" value="NZ_CP117167.1"/>
</dbReference>
<accession>A0ABY7T3U2</accession>
<sequence>MKKSLLFLSLLSSVALYSKAQDAPKADTAKTAAAPAGPATTTPLTVFGSVDAYYKYDFSGLKTASGSNIPTSFANEQNSVSLGMIDVGLKKKVGKASFLGELSFGPRGQGQSIPTPASSTDNSFHIQNLYISYDLTDKLNLTGGYMSTFIGYEVISPTGNFNYSTSYLFTNGPFQNGGLKATYTFSDRVSLMAGIFNDKWNLYQSNKSVNTFGAQLMVVPVKNWTAYLNFISGHDSGTEFDLTTNYQITSAFKLGLNGATFSAPSGTSGGFDGVALYPQLAVSPAVTLGLRGEYFKCKDGDYTTVGAAPGKSVTGLTATVNFKYGPLTVIPEVRLDHNKDEVFLQSDHVTPTQSASQFLIAAVYAF</sequence>
<reference evidence="2 3" key="1">
    <citation type="submission" date="2023-02" db="EMBL/GenBank/DDBJ databases">
        <title>Genome sequence of Mucilaginibacter jinjuensis strain KACC 16571.</title>
        <authorList>
            <person name="Kim S."/>
            <person name="Heo J."/>
            <person name="Kwon S.-W."/>
        </authorList>
    </citation>
    <scope>NUCLEOTIDE SEQUENCE [LARGE SCALE GENOMIC DNA]</scope>
    <source>
        <strain evidence="2 3">KACC 16571</strain>
    </source>
</reference>
<gene>
    <name evidence="2" type="ORF">PQO05_19140</name>
</gene>
<dbReference type="Pfam" id="PF07642">
    <property type="entry name" value="BBP2"/>
    <property type="match status" value="1"/>
</dbReference>
<evidence type="ECO:0000313" key="3">
    <source>
        <dbReference type="Proteomes" id="UP001216139"/>
    </source>
</evidence>
<name>A0ABY7T3U2_9SPHI</name>
<keyword evidence="3" id="KW-1185">Reference proteome</keyword>
<dbReference type="Gene3D" id="2.40.160.10">
    <property type="entry name" value="Porin"/>
    <property type="match status" value="1"/>
</dbReference>